<name>X6N740_RETFI</name>
<dbReference type="OrthoDB" id="414698at2759"/>
<proteinExistence type="predicted"/>
<gene>
    <name evidence="1" type="ORF">RFI_15357</name>
</gene>
<evidence type="ECO:0008006" key="3">
    <source>
        <dbReference type="Google" id="ProtNLM"/>
    </source>
</evidence>
<accession>X6N740</accession>
<dbReference type="AlphaFoldDB" id="X6N740"/>
<evidence type="ECO:0000313" key="1">
    <source>
        <dbReference type="EMBL" id="ETO21846.1"/>
    </source>
</evidence>
<dbReference type="SUPFAM" id="SSF48452">
    <property type="entry name" value="TPR-like"/>
    <property type="match status" value="1"/>
</dbReference>
<dbReference type="Gene3D" id="1.25.40.10">
    <property type="entry name" value="Tetratricopeptide repeat domain"/>
    <property type="match status" value="1"/>
</dbReference>
<protein>
    <recommendedName>
        <fullName evidence="3">DUF924-domain-containing protein</fullName>
    </recommendedName>
</protein>
<organism evidence="1 2">
    <name type="scientific">Reticulomyxa filosa</name>
    <dbReference type="NCBI Taxonomy" id="46433"/>
    <lineage>
        <taxon>Eukaryota</taxon>
        <taxon>Sar</taxon>
        <taxon>Rhizaria</taxon>
        <taxon>Retaria</taxon>
        <taxon>Foraminifera</taxon>
        <taxon>Monothalamids</taxon>
        <taxon>Reticulomyxidae</taxon>
        <taxon>Reticulomyxa</taxon>
    </lineage>
</organism>
<dbReference type="InterPro" id="IPR011990">
    <property type="entry name" value="TPR-like_helical_dom_sf"/>
</dbReference>
<dbReference type="Proteomes" id="UP000023152">
    <property type="component" value="Unassembled WGS sequence"/>
</dbReference>
<dbReference type="Pfam" id="PF06041">
    <property type="entry name" value="DUF924"/>
    <property type="match status" value="1"/>
</dbReference>
<reference evidence="1 2" key="1">
    <citation type="journal article" date="2013" name="Curr. Biol.">
        <title>The Genome of the Foraminiferan Reticulomyxa filosa.</title>
        <authorList>
            <person name="Glockner G."/>
            <person name="Hulsmann N."/>
            <person name="Schleicher M."/>
            <person name="Noegel A.A."/>
            <person name="Eichinger L."/>
            <person name="Gallinger C."/>
            <person name="Pawlowski J."/>
            <person name="Sierra R."/>
            <person name="Euteneuer U."/>
            <person name="Pillet L."/>
            <person name="Moustafa A."/>
            <person name="Platzer M."/>
            <person name="Groth M."/>
            <person name="Szafranski K."/>
            <person name="Schliwa M."/>
        </authorList>
    </citation>
    <scope>NUCLEOTIDE SEQUENCE [LARGE SCALE GENOMIC DNA]</scope>
</reference>
<keyword evidence="2" id="KW-1185">Reference proteome</keyword>
<evidence type="ECO:0000313" key="2">
    <source>
        <dbReference type="Proteomes" id="UP000023152"/>
    </source>
</evidence>
<dbReference type="EMBL" id="ASPP01011245">
    <property type="protein sequence ID" value="ETO21846.1"/>
    <property type="molecule type" value="Genomic_DNA"/>
</dbReference>
<dbReference type="InterPro" id="IPR010323">
    <property type="entry name" value="DUF924"/>
</dbReference>
<sequence>MTQIEKSLSNVQIVKKKTRCLFYLHNLLQYWSPDYDVSVLETTESCDEYLEVLTYWFTIDPLMSNAKKKNKIEQQKVTLMMYGKNVDEHIKKEFEYLLVKGTKKELEHWKKDILGRLSLIILFDQFPRNMYRHSKQSYEYDPLALALCLDTLDPENPLLKQLKLLPTWFALQFYMPLIHSENLSNQLQSVQIYSEMYHNAIALHRDHPDKSYDTFLLTILLRMKKIALLHKDHISHFGRFPERNAILDRKSTPNEIAFLEAAQTSTSNLK</sequence>
<comment type="caution">
    <text evidence="1">The sequence shown here is derived from an EMBL/GenBank/DDBJ whole genome shotgun (WGS) entry which is preliminary data.</text>
</comment>
<dbReference type="Gene3D" id="1.20.58.320">
    <property type="entry name" value="TPR-like"/>
    <property type="match status" value="1"/>
</dbReference>